<dbReference type="InterPro" id="IPR008915">
    <property type="entry name" value="Peptidase_M50"/>
</dbReference>
<evidence type="ECO:0000256" key="7">
    <source>
        <dbReference type="ARBA" id="ARBA00022723"/>
    </source>
</evidence>
<dbReference type="EMBL" id="BMKS01000024">
    <property type="protein sequence ID" value="GGG51103.1"/>
    <property type="molecule type" value="Genomic_DNA"/>
</dbReference>
<evidence type="ECO:0000313" key="15">
    <source>
        <dbReference type="EMBL" id="GGG51103.1"/>
    </source>
</evidence>
<feature type="transmembrane region" description="Helical" evidence="13">
    <location>
        <begin position="60"/>
        <end position="81"/>
    </location>
</feature>
<dbReference type="GO" id="GO:0008237">
    <property type="term" value="F:metallopeptidase activity"/>
    <property type="evidence" value="ECO:0007669"/>
    <property type="project" value="UniProtKB-KW"/>
</dbReference>
<keyword evidence="4" id="KW-1003">Cell membrane</keyword>
<dbReference type="AlphaFoldDB" id="A0A8J3EF66"/>
<dbReference type="RefSeq" id="WP_229678197.1">
    <property type="nucleotide sequence ID" value="NZ_BMKS01000024.1"/>
</dbReference>
<evidence type="ECO:0000313" key="16">
    <source>
        <dbReference type="Proteomes" id="UP000597507"/>
    </source>
</evidence>
<evidence type="ECO:0000256" key="4">
    <source>
        <dbReference type="ARBA" id="ARBA00022475"/>
    </source>
</evidence>
<evidence type="ECO:0000256" key="5">
    <source>
        <dbReference type="ARBA" id="ARBA00022670"/>
    </source>
</evidence>
<dbReference type="PANTHER" id="PTHR35864">
    <property type="entry name" value="ZINC METALLOPROTEASE MJ0611-RELATED"/>
    <property type="match status" value="1"/>
</dbReference>
<dbReference type="GO" id="GO:0005886">
    <property type="term" value="C:plasma membrane"/>
    <property type="evidence" value="ECO:0007669"/>
    <property type="project" value="UniProtKB-SubCell"/>
</dbReference>
<dbReference type="InterPro" id="IPR052348">
    <property type="entry name" value="Metallopeptidase_M50B"/>
</dbReference>
<comment type="subcellular location">
    <subcellularLocation>
        <location evidence="2">Cell membrane</location>
        <topology evidence="2">Multi-pass membrane protein</topology>
    </subcellularLocation>
</comment>
<dbReference type="PANTHER" id="PTHR35864:SF1">
    <property type="entry name" value="ZINC METALLOPROTEASE YWHC-RELATED"/>
    <property type="match status" value="1"/>
</dbReference>
<feature type="domain" description="Peptidase M50" evidence="14">
    <location>
        <begin position="144"/>
        <end position="180"/>
    </location>
</feature>
<name>A0A8J3EF66_9PROT</name>
<dbReference type="InterPro" id="IPR044537">
    <property type="entry name" value="Rip2-like"/>
</dbReference>
<feature type="transmembrane region" description="Helical" evidence="13">
    <location>
        <begin position="102"/>
        <end position="124"/>
    </location>
</feature>
<feature type="transmembrane region" description="Helical" evidence="13">
    <location>
        <begin position="144"/>
        <end position="165"/>
    </location>
</feature>
<keyword evidence="7" id="KW-0479">Metal-binding</keyword>
<dbReference type="CDD" id="cd06158">
    <property type="entry name" value="S2P-M50_like_1"/>
    <property type="match status" value="1"/>
</dbReference>
<evidence type="ECO:0000256" key="11">
    <source>
        <dbReference type="ARBA" id="ARBA00023049"/>
    </source>
</evidence>
<keyword evidence="12 13" id="KW-0472">Membrane</keyword>
<evidence type="ECO:0000256" key="2">
    <source>
        <dbReference type="ARBA" id="ARBA00004651"/>
    </source>
</evidence>
<reference evidence="15 16" key="1">
    <citation type="journal article" date="2014" name="Int. J. Syst. Evol. Microbiol.">
        <title>Complete genome sequence of Corynebacterium casei LMG S-19264T (=DSM 44701T), isolated from a smear-ripened cheese.</title>
        <authorList>
            <consortium name="US DOE Joint Genome Institute (JGI-PGF)"/>
            <person name="Walter F."/>
            <person name="Albersmeier A."/>
            <person name="Kalinowski J."/>
            <person name="Ruckert C."/>
        </authorList>
    </citation>
    <scope>NUCLEOTIDE SEQUENCE [LARGE SCALE GENOMIC DNA]</scope>
    <source>
        <strain evidence="15 16">CGMCC 1.16330</strain>
    </source>
</reference>
<keyword evidence="5" id="KW-0645">Protease</keyword>
<accession>A0A8J3EF66</accession>
<comment type="caution">
    <text evidence="15">The sequence shown here is derived from an EMBL/GenBank/DDBJ whole genome shotgun (WGS) entry which is preliminary data.</text>
</comment>
<sequence>MILPEWLSGLAVAVTAAALAITLHEAAHGYAALALGDDTAKRAGRLSLNPIRHVDALGTVVVPGVLVLGQLLTTGAVNFVFGWAKPVPVDITRLRHPRGGMALVAAAGPGMNFLLVLLAFLFGRATGLLPLVPAADLPGWAPEAVLDFLVLFVIANVVLGLFNLIPIPPLDGSRIVAWAMPPALAIRYLMLERAGLLVVLIVFFLLPQAVEGFDPLGWFLRNLAGPVLRLALLPPAPGMP</sequence>
<comment type="cofactor">
    <cofactor evidence="1">
        <name>Zn(2+)</name>
        <dbReference type="ChEBI" id="CHEBI:29105"/>
    </cofactor>
</comment>
<evidence type="ECO:0000256" key="12">
    <source>
        <dbReference type="ARBA" id="ARBA00023136"/>
    </source>
</evidence>
<evidence type="ECO:0000256" key="10">
    <source>
        <dbReference type="ARBA" id="ARBA00022989"/>
    </source>
</evidence>
<evidence type="ECO:0000256" key="13">
    <source>
        <dbReference type="SAM" id="Phobius"/>
    </source>
</evidence>
<organism evidence="15 16">
    <name type="scientific">Caldovatus sediminis</name>
    <dbReference type="NCBI Taxonomy" id="2041189"/>
    <lineage>
        <taxon>Bacteria</taxon>
        <taxon>Pseudomonadati</taxon>
        <taxon>Pseudomonadota</taxon>
        <taxon>Alphaproteobacteria</taxon>
        <taxon>Acetobacterales</taxon>
        <taxon>Roseomonadaceae</taxon>
        <taxon>Caldovatus</taxon>
    </lineage>
</organism>
<gene>
    <name evidence="15" type="ORF">GCM10010964_42970</name>
</gene>
<evidence type="ECO:0000256" key="1">
    <source>
        <dbReference type="ARBA" id="ARBA00001947"/>
    </source>
</evidence>
<keyword evidence="9" id="KW-0862">Zinc</keyword>
<dbReference type="GO" id="GO:0046872">
    <property type="term" value="F:metal ion binding"/>
    <property type="evidence" value="ECO:0007669"/>
    <property type="project" value="UniProtKB-KW"/>
</dbReference>
<dbReference type="Pfam" id="PF02163">
    <property type="entry name" value="Peptidase_M50"/>
    <property type="match status" value="1"/>
</dbReference>
<evidence type="ECO:0000256" key="9">
    <source>
        <dbReference type="ARBA" id="ARBA00022833"/>
    </source>
</evidence>
<keyword evidence="6 13" id="KW-0812">Transmembrane</keyword>
<proteinExistence type="inferred from homology"/>
<protein>
    <submittedName>
        <fullName evidence="15">Peptidase M50</fullName>
    </submittedName>
</protein>
<evidence type="ECO:0000256" key="3">
    <source>
        <dbReference type="ARBA" id="ARBA00007931"/>
    </source>
</evidence>
<comment type="similarity">
    <text evidence="3">Belongs to the peptidase M50B family.</text>
</comment>
<dbReference type="GO" id="GO:0006508">
    <property type="term" value="P:proteolysis"/>
    <property type="evidence" value="ECO:0007669"/>
    <property type="project" value="UniProtKB-KW"/>
</dbReference>
<feature type="transmembrane region" description="Helical" evidence="13">
    <location>
        <begin position="186"/>
        <end position="206"/>
    </location>
</feature>
<keyword evidence="16" id="KW-1185">Reference proteome</keyword>
<keyword evidence="11" id="KW-0482">Metalloprotease</keyword>
<evidence type="ECO:0000256" key="6">
    <source>
        <dbReference type="ARBA" id="ARBA00022692"/>
    </source>
</evidence>
<keyword evidence="8" id="KW-0378">Hydrolase</keyword>
<evidence type="ECO:0000259" key="14">
    <source>
        <dbReference type="Pfam" id="PF02163"/>
    </source>
</evidence>
<keyword evidence="10 13" id="KW-1133">Transmembrane helix</keyword>
<dbReference type="Proteomes" id="UP000597507">
    <property type="component" value="Unassembled WGS sequence"/>
</dbReference>
<evidence type="ECO:0000256" key="8">
    <source>
        <dbReference type="ARBA" id="ARBA00022801"/>
    </source>
</evidence>